<comment type="caution">
    <text evidence="1">The sequence shown here is derived from an EMBL/GenBank/DDBJ whole genome shotgun (WGS) entry which is preliminary data.</text>
</comment>
<keyword evidence="2" id="KW-1185">Reference proteome</keyword>
<organism evidence="1 2">
    <name type="scientific">Phytophthora lilii</name>
    <dbReference type="NCBI Taxonomy" id="2077276"/>
    <lineage>
        <taxon>Eukaryota</taxon>
        <taxon>Sar</taxon>
        <taxon>Stramenopiles</taxon>
        <taxon>Oomycota</taxon>
        <taxon>Peronosporomycetes</taxon>
        <taxon>Peronosporales</taxon>
        <taxon>Peronosporaceae</taxon>
        <taxon>Phytophthora</taxon>
    </lineage>
</organism>
<sequence>MRVATTIDSAAVGDDKEVRKLCIANVVLDIVYVGSIGLICHQNQQLLAVGGEVELLNLQSFGRHAVAISKAAVLVDVFLLLALISRNHCTCWVNTPIIATIVPPQNSRFILG</sequence>
<accession>A0A9W6TR00</accession>
<dbReference type="Proteomes" id="UP001165083">
    <property type="component" value="Unassembled WGS sequence"/>
</dbReference>
<proteinExistence type="predicted"/>
<evidence type="ECO:0000313" key="2">
    <source>
        <dbReference type="Proteomes" id="UP001165083"/>
    </source>
</evidence>
<protein>
    <submittedName>
        <fullName evidence="1">Unnamed protein product</fullName>
    </submittedName>
</protein>
<dbReference type="AlphaFoldDB" id="A0A9W6TR00"/>
<name>A0A9W6TR00_9STRA</name>
<gene>
    <name evidence="1" type="ORF">Plil01_000636500</name>
</gene>
<reference evidence="1" key="1">
    <citation type="submission" date="2023-04" db="EMBL/GenBank/DDBJ databases">
        <title>Phytophthora lilii NBRC 32176.</title>
        <authorList>
            <person name="Ichikawa N."/>
            <person name="Sato H."/>
            <person name="Tonouchi N."/>
        </authorList>
    </citation>
    <scope>NUCLEOTIDE SEQUENCE</scope>
    <source>
        <strain evidence="1">NBRC 32176</strain>
    </source>
</reference>
<evidence type="ECO:0000313" key="1">
    <source>
        <dbReference type="EMBL" id="GMF17437.1"/>
    </source>
</evidence>
<dbReference type="EMBL" id="BSXW01000282">
    <property type="protein sequence ID" value="GMF17437.1"/>
    <property type="molecule type" value="Genomic_DNA"/>
</dbReference>